<dbReference type="RefSeq" id="WP_154576007.1">
    <property type="nucleotide sequence ID" value="NZ_VUMO01000004.1"/>
</dbReference>
<reference evidence="2 3" key="1">
    <citation type="submission" date="2019-08" db="EMBL/GenBank/DDBJ databases">
        <title>In-depth cultivation of the pig gut microbiome towards novel bacterial diversity and tailored functional studies.</title>
        <authorList>
            <person name="Wylensek D."/>
            <person name="Hitch T.C.A."/>
            <person name="Clavel T."/>
        </authorList>
    </citation>
    <scope>NUCLEOTIDE SEQUENCE [LARGE SCALE GENOMIC DNA]</scope>
    <source>
        <strain evidence="2 3">RF-744-FAT-4</strain>
    </source>
</reference>
<organism evidence="2 3">
    <name type="scientific">Pseudoramibacter porci</name>
    <dbReference type="NCBI Taxonomy" id="2606631"/>
    <lineage>
        <taxon>Bacteria</taxon>
        <taxon>Bacillati</taxon>
        <taxon>Bacillota</taxon>
        <taxon>Clostridia</taxon>
        <taxon>Eubacteriales</taxon>
        <taxon>Eubacteriaceae</taxon>
        <taxon>Pseudoramibacter</taxon>
    </lineage>
</organism>
<proteinExistence type="predicted"/>
<feature type="signal peptide" evidence="1">
    <location>
        <begin position="1"/>
        <end position="29"/>
    </location>
</feature>
<evidence type="ECO:0008006" key="4">
    <source>
        <dbReference type="Google" id="ProtNLM"/>
    </source>
</evidence>
<evidence type="ECO:0000313" key="3">
    <source>
        <dbReference type="Proteomes" id="UP000461754"/>
    </source>
</evidence>
<dbReference type="AlphaFoldDB" id="A0A7X2T9P4"/>
<feature type="chain" id="PRO_5039355695" description="Lipoprotein" evidence="1">
    <location>
        <begin position="30"/>
        <end position="164"/>
    </location>
</feature>
<comment type="caution">
    <text evidence="2">The sequence shown here is derived from an EMBL/GenBank/DDBJ whole genome shotgun (WGS) entry which is preliminary data.</text>
</comment>
<name>A0A7X2T9P4_9FIRM</name>
<keyword evidence="1" id="KW-0732">Signal</keyword>
<sequence>MMLKRSKLWTIGLMTALVLVLAGCGQPSAATTKKSKTSANAASHQYEQTALFQNVFMKNQGVVAESRSYDETLESLNDLDTASFTTTGDQANHKITVTAKDASTPSVVFGFDQDNYCTSIAFNIDGKSALVENREGTPKYYKVTGSDRSEVKSIKKLQAFVKTW</sequence>
<dbReference type="EMBL" id="VUMO01000004">
    <property type="protein sequence ID" value="MSS19597.1"/>
    <property type="molecule type" value="Genomic_DNA"/>
</dbReference>
<dbReference type="PROSITE" id="PS51257">
    <property type="entry name" value="PROKAR_LIPOPROTEIN"/>
    <property type="match status" value="1"/>
</dbReference>
<keyword evidence="3" id="KW-1185">Reference proteome</keyword>
<dbReference type="Proteomes" id="UP000461754">
    <property type="component" value="Unassembled WGS sequence"/>
</dbReference>
<gene>
    <name evidence="2" type="ORF">FYJ52_04155</name>
</gene>
<evidence type="ECO:0000256" key="1">
    <source>
        <dbReference type="SAM" id="SignalP"/>
    </source>
</evidence>
<evidence type="ECO:0000313" key="2">
    <source>
        <dbReference type="EMBL" id="MSS19597.1"/>
    </source>
</evidence>
<protein>
    <recommendedName>
        <fullName evidence="4">Lipoprotein</fullName>
    </recommendedName>
</protein>
<accession>A0A7X2T9P4</accession>